<dbReference type="GO" id="GO:0004803">
    <property type="term" value="F:transposase activity"/>
    <property type="evidence" value="ECO:0007669"/>
    <property type="project" value="InterPro"/>
</dbReference>
<comment type="caution">
    <text evidence="4">The sequence shown here is derived from an EMBL/GenBank/DDBJ whole genome shotgun (WGS) entry which is preliminary data.</text>
</comment>
<evidence type="ECO:0000313" key="4">
    <source>
        <dbReference type="EMBL" id="SEK15910.1"/>
    </source>
</evidence>
<dbReference type="EMBL" id="FNZM01000060">
    <property type="protein sequence ID" value="SEK15910.1"/>
    <property type="molecule type" value="Genomic_DNA"/>
</dbReference>
<sequence>LLTRTSAALQYVSTANLDCACAQRGSPCSVLDTCGQTWYPGQMAKRRPYPTDVSNDEWSFAAPYLTLMNTDAPHRRYELREMFNALRWIVRAGAPWRLLPNDFPPWELVYQQTQRWIQAGCFEAMVNDLRSIIRVAQERRGQPSAVILDGRTLQSTCESGSRAGYDGYKRKRGSKVHMAVDTLGQLLAVHVTPANEQERAQVGELARQVQRATGQTVMVAFADQGYTGEEPAQAALDEGIELQVIKLPEAKKGFVLLPRRWVVERSFGWLNRFRRLARDYERLPETLAGLHFVVFSVLMLVHFAALNKSA</sequence>
<reference evidence="4 5" key="1">
    <citation type="submission" date="2016-10" db="EMBL/GenBank/DDBJ databases">
        <authorList>
            <person name="Varghese N."/>
            <person name="Submissions S."/>
        </authorList>
    </citation>
    <scope>NUCLEOTIDE SEQUENCE [LARGE SCALE GENOMIC DNA]</scope>
    <source>
        <strain evidence="4 5">LMG 22274</strain>
    </source>
</reference>
<accession>A0AAQ1JYU2</accession>
<dbReference type="GO" id="GO:0003677">
    <property type="term" value="F:DNA binding"/>
    <property type="evidence" value="ECO:0007669"/>
    <property type="project" value="InterPro"/>
</dbReference>
<evidence type="ECO:0000259" key="3">
    <source>
        <dbReference type="Pfam" id="PF13340"/>
    </source>
</evidence>
<feature type="domain" description="Transposase IS4-like" evidence="2">
    <location>
        <begin position="142"/>
        <end position="293"/>
    </location>
</feature>
<proteinExistence type="predicted"/>
<dbReference type="PANTHER" id="PTHR30007">
    <property type="entry name" value="PHP DOMAIN PROTEIN"/>
    <property type="match status" value="1"/>
</dbReference>
<dbReference type="PANTHER" id="PTHR30007:SF0">
    <property type="entry name" value="TRANSPOSASE"/>
    <property type="match status" value="1"/>
</dbReference>
<evidence type="ECO:0000259" key="2">
    <source>
        <dbReference type="Pfam" id="PF01609"/>
    </source>
</evidence>
<dbReference type="NCBIfam" id="NF033580">
    <property type="entry name" value="transpos_IS5_3"/>
    <property type="match status" value="1"/>
</dbReference>
<protein>
    <submittedName>
        <fullName evidence="4">Transposase</fullName>
    </submittedName>
</protein>
<gene>
    <name evidence="4" type="ORF">SAMN05216550_1601</name>
</gene>
<feature type="non-terminal residue" evidence="4">
    <location>
        <position position="1"/>
    </location>
</feature>
<dbReference type="InterPro" id="IPR002559">
    <property type="entry name" value="Transposase_11"/>
</dbReference>
<dbReference type="Proteomes" id="UP000183529">
    <property type="component" value="Unassembled WGS sequence"/>
</dbReference>
<feature type="domain" description="Insertion element IS402-like" evidence="3">
    <location>
        <begin position="54"/>
        <end position="125"/>
    </location>
</feature>
<keyword evidence="1" id="KW-0812">Transmembrane</keyword>
<keyword evidence="1" id="KW-1133">Transmembrane helix</keyword>
<keyword evidence="1" id="KW-0472">Membrane</keyword>
<dbReference type="InterPro" id="IPR025161">
    <property type="entry name" value="IS402-like_dom"/>
</dbReference>
<feature type="transmembrane region" description="Helical" evidence="1">
    <location>
        <begin position="287"/>
        <end position="306"/>
    </location>
</feature>
<dbReference type="GO" id="GO:0006313">
    <property type="term" value="P:DNA transposition"/>
    <property type="evidence" value="ECO:0007669"/>
    <property type="project" value="InterPro"/>
</dbReference>
<dbReference type="Pfam" id="PF01609">
    <property type="entry name" value="DDE_Tnp_1"/>
    <property type="match status" value="1"/>
</dbReference>
<dbReference type="AlphaFoldDB" id="A0AAQ1JYU2"/>
<organism evidence="4 5">
    <name type="scientific">Paraburkholderia tropica</name>
    <dbReference type="NCBI Taxonomy" id="92647"/>
    <lineage>
        <taxon>Bacteria</taxon>
        <taxon>Pseudomonadati</taxon>
        <taxon>Pseudomonadota</taxon>
        <taxon>Betaproteobacteria</taxon>
        <taxon>Burkholderiales</taxon>
        <taxon>Burkholderiaceae</taxon>
        <taxon>Paraburkholderia</taxon>
    </lineage>
</organism>
<evidence type="ECO:0000256" key="1">
    <source>
        <dbReference type="SAM" id="Phobius"/>
    </source>
</evidence>
<evidence type="ECO:0000313" key="5">
    <source>
        <dbReference type="Proteomes" id="UP000183529"/>
    </source>
</evidence>
<name>A0AAQ1JYU2_9BURK</name>
<dbReference type="Pfam" id="PF13340">
    <property type="entry name" value="DUF4096"/>
    <property type="match status" value="1"/>
</dbReference>